<dbReference type="GeneID" id="81410292"/>
<evidence type="ECO:0000313" key="3">
    <source>
        <dbReference type="Proteomes" id="UP001149079"/>
    </source>
</evidence>
<dbReference type="EMBL" id="JAPQKL010000009">
    <property type="protein sequence ID" value="KAJ5118155.1"/>
    <property type="molecule type" value="Genomic_DNA"/>
</dbReference>
<organism evidence="2 3">
    <name type="scientific">Penicillium bovifimosum</name>
    <dbReference type="NCBI Taxonomy" id="126998"/>
    <lineage>
        <taxon>Eukaryota</taxon>
        <taxon>Fungi</taxon>
        <taxon>Dikarya</taxon>
        <taxon>Ascomycota</taxon>
        <taxon>Pezizomycotina</taxon>
        <taxon>Eurotiomycetes</taxon>
        <taxon>Eurotiomycetidae</taxon>
        <taxon>Eurotiales</taxon>
        <taxon>Aspergillaceae</taxon>
        <taxon>Penicillium</taxon>
    </lineage>
</organism>
<evidence type="ECO:0000256" key="1">
    <source>
        <dbReference type="SAM" id="MobiDB-lite"/>
    </source>
</evidence>
<reference evidence="2" key="2">
    <citation type="journal article" date="2023" name="IMA Fungus">
        <title>Comparative genomic study of the Penicillium genus elucidates a diverse pangenome and 15 lateral gene transfer events.</title>
        <authorList>
            <person name="Petersen C."/>
            <person name="Sorensen T."/>
            <person name="Nielsen M.R."/>
            <person name="Sondergaard T.E."/>
            <person name="Sorensen J.L."/>
            <person name="Fitzpatrick D.A."/>
            <person name="Frisvad J.C."/>
            <person name="Nielsen K.L."/>
        </authorList>
    </citation>
    <scope>NUCLEOTIDE SEQUENCE</scope>
    <source>
        <strain evidence="2">IBT 22155</strain>
    </source>
</reference>
<evidence type="ECO:0000313" key="2">
    <source>
        <dbReference type="EMBL" id="KAJ5118155.1"/>
    </source>
</evidence>
<comment type="caution">
    <text evidence="2">The sequence shown here is derived from an EMBL/GenBank/DDBJ whole genome shotgun (WGS) entry which is preliminary data.</text>
</comment>
<protein>
    <submittedName>
        <fullName evidence="2">Uncharacterized protein</fullName>
    </submittedName>
</protein>
<feature type="compositionally biased region" description="Polar residues" evidence="1">
    <location>
        <begin position="38"/>
        <end position="65"/>
    </location>
</feature>
<dbReference type="AlphaFoldDB" id="A0A9W9GFD3"/>
<reference evidence="2" key="1">
    <citation type="submission" date="2022-11" db="EMBL/GenBank/DDBJ databases">
        <authorList>
            <person name="Petersen C."/>
        </authorList>
    </citation>
    <scope>NUCLEOTIDE SEQUENCE</scope>
    <source>
        <strain evidence="2">IBT 22155</strain>
    </source>
</reference>
<feature type="region of interest" description="Disordered" evidence="1">
    <location>
        <begin position="38"/>
        <end position="67"/>
    </location>
</feature>
<dbReference type="RefSeq" id="XP_056516745.1">
    <property type="nucleotide sequence ID" value="XM_056671121.1"/>
</dbReference>
<gene>
    <name evidence="2" type="ORF">N7515_010378</name>
</gene>
<accession>A0A9W9GFD3</accession>
<proteinExistence type="predicted"/>
<dbReference type="Proteomes" id="UP001149079">
    <property type="component" value="Unassembled WGS sequence"/>
</dbReference>
<keyword evidence="3" id="KW-1185">Reference proteome</keyword>
<name>A0A9W9GFD3_9EURO</name>
<sequence length="140" mass="16499">MNVDIRFLLVQMFHEAPESRIQSSLWCYKWRNQTQFKENKAKQVSGQPRQRTKQTNFSAVDTTSTTDDRYEFPGMAIQADENITMVAIANHCNQSRTRKQGEDWILDFGCFMEHLHQQESDVNIHFLPTWSGTEMGHEQW</sequence>